<dbReference type="InterPro" id="IPR050410">
    <property type="entry name" value="CCR4/nocturin_mRNA_transcr"/>
</dbReference>
<proteinExistence type="predicted"/>
<feature type="domain" description="Endonuclease/exonuclease/phosphatase" evidence="1">
    <location>
        <begin position="78"/>
        <end position="302"/>
    </location>
</feature>
<reference evidence="2" key="1">
    <citation type="journal article" date="2021" name="Cell">
        <title>Tracing the genetic footprints of vertebrate landing in non-teleost ray-finned fishes.</title>
        <authorList>
            <person name="Bi X."/>
            <person name="Wang K."/>
            <person name="Yang L."/>
            <person name="Pan H."/>
            <person name="Jiang H."/>
            <person name="Wei Q."/>
            <person name="Fang M."/>
            <person name="Yu H."/>
            <person name="Zhu C."/>
            <person name="Cai Y."/>
            <person name="He Y."/>
            <person name="Gan X."/>
            <person name="Zeng H."/>
            <person name="Yu D."/>
            <person name="Zhu Y."/>
            <person name="Jiang H."/>
            <person name="Qiu Q."/>
            <person name="Yang H."/>
            <person name="Zhang Y.E."/>
            <person name="Wang W."/>
            <person name="Zhu M."/>
            <person name="He S."/>
            <person name="Zhang G."/>
        </authorList>
    </citation>
    <scope>NUCLEOTIDE SEQUENCE</scope>
    <source>
        <strain evidence="2">Pddl_001</strain>
    </source>
</reference>
<dbReference type="EMBL" id="JAAWVQ010163040">
    <property type="protein sequence ID" value="MBN3287055.1"/>
    <property type="molecule type" value="Genomic_DNA"/>
</dbReference>
<organism evidence="2 3">
    <name type="scientific">Polyodon spathula</name>
    <name type="common">North American paddlefish</name>
    <name type="synonym">Squalus spathula</name>
    <dbReference type="NCBI Taxonomy" id="7913"/>
    <lineage>
        <taxon>Eukaryota</taxon>
        <taxon>Metazoa</taxon>
        <taxon>Chordata</taxon>
        <taxon>Craniata</taxon>
        <taxon>Vertebrata</taxon>
        <taxon>Euteleostomi</taxon>
        <taxon>Actinopterygii</taxon>
        <taxon>Chondrostei</taxon>
        <taxon>Acipenseriformes</taxon>
        <taxon>Polyodontidae</taxon>
        <taxon>Polyodon</taxon>
    </lineage>
</organism>
<evidence type="ECO:0000313" key="3">
    <source>
        <dbReference type="Proteomes" id="UP001166093"/>
    </source>
</evidence>
<dbReference type="Gene3D" id="3.60.10.10">
    <property type="entry name" value="Endonuclease/exonuclease/phosphatase"/>
    <property type="match status" value="1"/>
</dbReference>
<dbReference type="SUPFAM" id="SSF56219">
    <property type="entry name" value="DNase I-like"/>
    <property type="match status" value="1"/>
</dbReference>
<dbReference type="InterPro" id="IPR005135">
    <property type="entry name" value="Endo/exonuclease/phosphatase"/>
</dbReference>
<evidence type="ECO:0000259" key="1">
    <source>
        <dbReference type="Pfam" id="PF03372"/>
    </source>
</evidence>
<accession>A0ABS2YLI6</accession>
<feature type="non-terminal residue" evidence="2">
    <location>
        <position position="1"/>
    </location>
</feature>
<feature type="non-terminal residue" evidence="2">
    <location>
        <position position="427"/>
    </location>
</feature>
<dbReference type="PANTHER" id="PTHR12121:SF28">
    <property type="entry name" value="PROTEIN ANGEL HOMOLOG 1"/>
    <property type="match status" value="1"/>
</dbReference>
<protein>
    <submittedName>
        <fullName evidence="2">ANGE1 protein</fullName>
    </submittedName>
</protein>
<evidence type="ECO:0000313" key="2">
    <source>
        <dbReference type="EMBL" id="MBN3287055.1"/>
    </source>
</evidence>
<comment type="caution">
    <text evidence="2">The sequence shown here is derived from an EMBL/GenBank/DDBJ whole genome shotgun (WGS) entry which is preliminary data.</text>
</comment>
<sequence length="427" mass="49496">MGDRFLAGWHFSTALGDREVVDYPSWQFQGMTYYPPVEVAPLEVAWREWEDLSGSHSQGLLRQEPIQESERQFEFTIMSYNILSQDLLEVNAELYAHCPPEILTWDFRLNNIIQELQKWGPDILCLQEAQENHFWEQLEPFLSSMGYDCAYKRRTGSKTDGCAVCYQRTKFSAISVSLVEYFRPDIELLDRDNVGLVVLLQPMMTEGLAGGGQRSEVGPICIANTHLLFNPRRGDVKLTQLAIMLAEIDRMIDPWQEQGRSCPVLLCGDFNSVPNMPLYQFIRTGQLHYQGLPTWMISGQEDCTYKPYQRKLYAPLWPNRLGITENCRYFTQCEKKSDKLRYSHHFMLQFRYCQIACQRPHDLELIQGVTDAKPGRRLLQDGPLKLLGRLSLLSEEDLWAMKGLPNEIYSSDHICLLAKFRLDTSYF</sequence>
<dbReference type="InterPro" id="IPR036691">
    <property type="entry name" value="Endo/exonu/phosph_ase_sf"/>
</dbReference>
<dbReference type="Proteomes" id="UP001166093">
    <property type="component" value="Unassembled WGS sequence"/>
</dbReference>
<dbReference type="Pfam" id="PF03372">
    <property type="entry name" value="Exo_endo_phos"/>
    <property type="match status" value="1"/>
</dbReference>
<gene>
    <name evidence="2" type="primary">Angel1</name>
    <name evidence="2" type="ORF">GTO93_0016849</name>
</gene>
<dbReference type="PANTHER" id="PTHR12121">
    <property type="entry name" value="CARBON CATABOLITE REPRESSOR PROTEIN 4"/>
    <property type="match status" value="1"/>
</dbReference>
<keyword evidence="3" id="KW-1185">Reference proteome</keyword>
<name>A0ABS2YLI6_POLSP</name>